<protein>
    <submittedName>
        <fullName evidence="1">Uncharacterized protein</fullName>
    </submittedName>
</protein>
<evidence type="ECO:0000313" key="1">
    <source>
        <dbReference type="EMBL" id="JAH96739.1"/>
    </source>
</evidence>
<dbReference type="EMBL" id="GBXM01011838">
    <property type="protein sequence ID" value="JAH96739.1"/>
    <property type="molecule type" value="Transcribed_RNA"/>
</dbReference>
<proteinExistence type="predicted"/>
<reference evidence="1" key="2">
    <citation type="journal article" date="2015" name="Fish Shellfish Immunol.">
        <title>Early steps in the European eel (Anguilla anguilla)-Vibrio vulnificus interaction in the gills: Role of the RtxA13 toxin.</title>
        <authorList>
            <person name="Callol A."/>
            <person name="Pajuelo D."/>
            <person name="Ebbesson L."/>
            <person name="Teles M."/>
            <person name="MacKenzie S."/>
            <person name="Amaro C."/>
        </authorList>
    </citation>
    <scope>NUCLEOTIDE SEQUENCE</scope>
</reference>
<name>A0A0E9X2D9_ANGAN</name>
<accession>A0A0E9X2D9</accession>
<dbReference type="AlphaFoldDB" id="A0A0E9X2D9"/>
<reference evidence="1" key="1">
    <citation type="submission" date="2014-11" db="EMBL/GenBank/DDBJ databases">
        <authorList>
            <person name="Amaro Gonzalez C."/>
        </authorList>
    </citation>
    <scope>NUCLEOTIDE SEQUENCE</scope>
</reference>
<organism evidence="1">
    <name type="scientific">Anguilla anguilla</name>
    <name type="common">European freshwater eel</name>
    <name type="synonym">Muraena anguilla</name>
    <dbReference type="NCBI Taxonomy" id="7936"/>
    <lineage>
        <taxon>Eukaryota</taxon>
        <taxon>Metazoa</taxon>
        <taxon>Chordata</taxon>
        <taxon>Craniata</taxon>
        <taxon>Vertebrata</taxon>
        <taxon>Euteleostomi</taxon>
        <taxon>Actinopterygii</taxon>
        <taxon>Neopterygii</taxon>
        <taxon>Teleostei</taxon>
        <taxon>Anguilliformes</taxon>
        <taxon>Anguillidae</taxon>
        <taxon>Anguilla</taxon>
    </lineage>
</organism>
<sequence>MAVLHSRIWPWGVPLIIFFEGRWQCIAQKKNYFLHKLSFAEQVRFKLRSSFSYAKSHETRISCNILNY</sequence>